<sequence length="99" mass="10839">MGEVVSILGFLPSDDIDSSKNEMLIAGFQRLVDCWEADGVDSYFDKSGEVVALSRNIIEMLELSKTNPSEAVIVRKLAKQVAIVIDNYSSSVCVLGKNR</sequence>
<keyword evidence="2" id="KW-1185">Reference proteome</keyword>
<gene>
    <name evidence="1" type="ORF">LA5096_00519</name>
</gene>
<evidence type="ECO:0000313" key="2">
    <source>
        <dbReference type="Proteomes" id="UP000049983"/>
    </source>
</evidence>
<dbReference type="EMBL" id="CXWC01000001">
    <property type="protein sequence ID" value="CTQ64779.1"/>
    <property type="molecule type" value="Genomic_DNA"/>
</dbReference>
<dbReference type="Proteomes" id="UP000049983">
    <property type="component" value="Unassembled WGS sequence"/>
</dbReference>
<dbReference type="AlphaFoldDB" id="A0A0M6Z9C5"/>
<name>A0A0M6Z9C5_9HYPH</name>
<accession>A0A0M6Z9C5</accession>
<protein>
    <submittedName>
        <fullName evidence="1">Uncharacterized protein</fullName>
    </submittedName>
</protein>
<reference evidence="2" key="1">
    <citation type="submission" date="2015-07" db="EMBL/GenBank/DDBJ databases">
        <authorList>
            <person name="Rodrigo-Torres Lidia"/>
            <person name="Arahal R.David."/>
        </authorList>
    </citation>
    <scope>NUCLEOTIDE SEQUENCE [LARGE SCALE GENOMIC DNA]</scope>
    <source>
        <strain evidence="2">CECT 5096</strain>
    </source>
</reference>
<evidence type="ECO:0000313" key="1">
    <source>
        <dbReference type="EMBL" id="CTQ64779.1"/>
    </source>
</evidence>
<organism evidence="1 2">
    <name type="scientific">Roseibium album</name>
    <dbReference type="NCBI Taxonomy" id="311410"/>
    <lineage>
        <taxon>Bacteria</taxon>
        <taxon>Pseudomonadati</taxon>
        <taxon>Pseudomonadota</taxon>
        <taxon>Alphaproteobacteria</taxon>
        <taxon>Hyphomicrobiales</taxon>
        <taxon>Stappiaceae</taxon>
        <taxon>Roseibium</taxon>
    </lineage>
</organism>
<dbReference type="GeneID" id="97667973"/>
<dbReference type="RefSeq" id="WP_144436008.1">
    <property type="nucleotide sequence ID" value="NZ_CXWA01000003.1"/>
</dbReference>
<proteinExistence type="predicted"/>